<dbReference type="SMART" id="SM00342">
    <property type="entry name" value="HTH_ARAC"/>
    <property type="match status" value="1"/>
</dbReference>
<proteinExistence type="predicted"/>
<dbReference type="InterPro" id="IPR003313">
    <property type="entry name" value="AraC-bd"/>
</dbReference>
<evidence type="ECO:0000256" key="2">
    <source>
        <dbReference type="ARBA" id="ARBA00023125"/>
    </source>
</evidence>
<dbReference type="PANTHER" id="PTHR46796:SF2">
    <property type="entry name" value="TRANSCRIPTIONAL REGULATORY PROTEIN"/>
    <property type="match status" value="1"/>
</dbReference>
<gene>
    <name evidence="5" type="ORF">GN277_01385</name>
</gene>
<reference evidence="5 6" key="1">
    <citation type="submission" date="2019-12" db="EMBL/GenBank/DDBJ databases">
        <title>Sporaefaciens musculi gen. nov., sp. nov., a novel bacterium isolated from the caecum of an obese mouse.</title>
        <authorList>
            <person name="Rasmussen T.S."/>
            <person name="Streidl T."/>
            <person name="Hitch T.C.A."/>
            <person name="Wortmann E."/>
            <person name="Deptula P."/>
            <person name="Hansen M."/>
            <person name="Nielsen D.S."/>
            <person name="Clavel T."/>
            <person name="Vogensen F.K."/>
        </authorList>
    </citation>
    <scope>NUCLEOTIDE SEQUENCE [LARGE SCALE GENOMIC DNA]</scope>
    <source>
        <strain evidence="5 6">WCA-9-b2</strain>
    </source>
</reference>
<name>A0A7X3MCY5_9FIRM</name>
<dbReference type="Gene3D" id="1.10.10.60">
    <property type="entry name" value="Homeodomain-like"/>
    <property type="match status" value="1"/>
</dbReference>
<keyword evidence="1" id="KW-0805">Transcription regulation</keyword>
<dbReference type="SUPFAM" id="SSF46689">
    <property type="entry name" value="Homeodomain-like"/>
    <property type="match status" value="2"/>
</dbReference>
<dbReference type="RefSeq" id="WP_159749207.1">
    <property type="nucleotide sequence ID" value="NZ_CASZNZ010000158.1"/>
</dbReference>
<dbReference type="EMBL" id="WUQX01000001">
    <property type="protein sequence ID" value="MXP74134.1"/>
    <property type="molecule type" value="Genomic_DNA"/>
</dbReference>
<sequence length="276" mass="31669">MKKEIRTVCYDDDLRLEAYRFEGIVQSFPNHFHNYYVIGFIESGTHCLSCKNKEYTVGQGNILLFNPNDNHSCVQCDGEAFDYRGLNISKETMLSLVEEVTGQRELLGFSENVIKNDELNIYLHSLHQSIMEGSKEFEKEEMLLLLISLLIEQYGQPYEGCIPECREEIERTCVFMSAHFAEHISLENLCKCSGLSKSTLLRAFTRSKGVTPYRYLQIVRIDKAKEMLEQGVPLVDAAIRTGFSDQSHFSNFFHMFIGLSPAAYRRIFKEGGKNHG</sequence>
<evidence type="ECO:0000259" key="4">
    <source>
        <dbReference type="PROSITE" id="PS01124"/>
    </source>
</evidence>
<dbReference type="GO" id="GO:0003700">
    <property type="term" value="F:DNA-binding transcription factor activity"/>
    <property type="evidence" value="ECO:0007669"/>
    <property type="project" value="InterPro"/>
</dbReference>
<evidence type="ECO:0000313" key="6">
    <source>
        <dbReference type="Proteomes" id="UP000460412"/>
    </source>
</evidence>
<evidence type="ECO:0000256" key="3">
    <source>
        <dbReference type="ARBA" id="ARBA00023163"/>
    </source>
</evidence>
<dbReference type="PANTHER" id="PTHR46796">
    <property type="entry name" value="HTH-TYPE TRANSCRIPTIONAL ACTIVATOR RHAS-RELATED"/>
    <property type="match status" value="1"/>
</dbReference>
<dbReference type="CDD" id="cd07001">
    <property type="entry name" value="cupin_YbfI-like_N"/>
    <property type="match status" value="1"/>
</dbReference>
<dbReference type="InterPro" id="IPR050204">
    <property type="entry name" value="AraC_XylS_family_regulators"/>
</dbReference>
<organism evidence="5 6">
    <name type="scientific">Sporofaciens musculi</name>
    <dbReference type="NCBI Taxonomy" id="2681861"/>
    <lineage>
        <taxon>Bacteria</taxon>
        <taxon>Bacillati</taxon>
        <taxon>Bacillota</taxon>
        <taxon>Clostridia</taxon>
        <taxon>Lachnospirales</taxon>
        <taxon>Lachnospiraceae</taxon>
        <taxon>Sporofaciens</taxon>
    </lineage>
</organism>
<dbReference type="Pfam" id="PF12833">
    <property type="entry name" value="HTH_18"/>
    <property type="match status" value="1"/>
</dbReference>
<dbReference type="Pfam" id="PF02311">
    <property type="entry name" value="AraC_binding"/>
    <property type="match status" value="1"/>
</dbReference>
<dbReference type="AlphaFoldDB" id="A0A7X3MCY5"/>
<dbReference type="PROSITE" id="PS01124">
    <property type="entry name" value="HTH_ARAC_FAMILY_2"/>
    <property type="match status" value="1"/>
</dbReference>
<comment type="caution">
    <text evidence="5">The sequence shown here is derived from an EMBL/GenBank/DDBJ whole genome shotgun (WGS) entry which is preliminary data.</text>
</comment>
<accession>A0A7X3MCY5</accession>
<dbReference type="SUPFAM" id="SSF51215">
    <property type="entry name" value="Regulatory protein AraC"/>
    <property type="match status" value="1"/>
</dbReference>
<dbReference type="InterPro" id="IPR014710">
    <property type="entry name" value="RmlC-like_jellyroll"/>
</dbReference>
<keyword evidence="6" id="KW-1185">Reference proteome</keyword>
<evidence type="ECO:0000256" key="1">
    <source>
        <dbReference type="ARBA" id="ARBA00023015"/>
    </source>
</evidence>
<dbReference type="InterPro" id="IPR009057">
    <property type="entry name" value="Homeodomain-like_sf"/>
</dbReference>
<feature type="domain" description="HTH araC/xylS-type" evidence="4">
    <location>
        <begin position="170"/>
        <end position="267"/>
    </location>
</feature>
<evidence type="ECO:0000313" key="5">
    <source>
        <dbReference type="EMBL" id="MXP74134.1"/>
    </source>
</evidence>
<keyword evidence="2" id="KW-0238">DNA-binding</keyword>
<dbReference type="GO" id="GO:0043565">
    <property type="term" value="F:sequence-specific DNA binding"/>
    <property type="evidence" value="ECO:0007669"/>
    <property type="project" value="InterPro"/>
</dbReference>
<dbReference type="Proteomes" id="UP000460412">
    <property type="component" value="Unassembled WGS sequence"/>
</dbReference>
<protein>
    <submittedName>
        <fullName evidence="5">Helix-turn-helix domain-containing protein</fullName>
    </submittedName>
</protein>
<keyword evidence="3" id="KW-0804">Transcription</keyword>
<dbReference type="InterPro" id="IPR037923">
    <property type="entry name" value="HTH-like"/>
</dbReference>
<dbReference type="InterPro" id="IPR018060">
    <property type="entry name" value="HTH_AraC"/>
</dbReference>
<dbReference type="Gene3D" id="2.60.120.10">
    <property type="entry name" value="Jelly Rolls"/>
    <property type="match status" value="1"/>
</dbReference>